<dbReference type="PANTHER" id="PTHR23138:SF87">
    <property type="entry name" value="E3 SUMO-PROTEIN LIGASE RANBP2"/>
    <property type="match status" value="1"/>
</dbReference>
<dbReference type="GO" id="GO:0005643">
    <property type="term" value="C:nuclear pore"/>
    <property type="evidence" value="ECO:0007669"/>
    <property type="project" value="TreeGrafter"/>
</dbReference>
<dbReference type="GO" id="GO:0005096">
    <property type="term" value="F:GTPase activator activity"/>
    <property type="evidence" value="ECO:0007669"/>
    <property type="project" value="TreeGrafter"/>
</dbReference>
<evidence type="ECO:0000256" key="1">
    <source>
        <dbReference type="SAM" id="Coils"/>
    </source>
</evidence>
<reference evidence="3" key="1">
    <citation type="submission" date="2022-12" db="EMBL/GenBank/DDBJ databases">
        <title>Chromosome-level genome assembly of the bean flower thrips Megalurothrips usitatus.</title>
        <authorList>
            <person name="Ma L."/>
            <person name="Liu Q."/>
            <person name="Li H."/>
            <person name="Cai W."/>
        </authorList>
    </citation>
    <scope>NUCLEOTIDE SEQUENCE</scope>
    <source>
        <strain evidence="3">Cailab_2022a</strain>
    </source>
</reference>
<keyword evidence="1" id="KW-0175">Coiled coil</keyword>
<dbReference type="GO" id="GO:0005737">
    <property type="term" value="C:cytoplasm"/>
    <property type="evidence" value="ECO:0007669"/>
    <property type="project" value="TreeGrafter"/>
</dbReference>
<name>A0AAV7XQH8_9NEOP</name>
<dbReference type="Proteomes" id="UP001075354">
    <property type="component" value="Chromosome 4"/>
</dbReference>
<dbReference type="FunFam" id="2.30.29.30:FF:000018">
    <property type="entry name" value="E3 SUMO-protein ligase RanBP2"/>
    <property type="match status" value="1"/>
</dbReference>
<organism evidence="3 4">
    <name type="scientific">Megalurothrips usitatus</name>
    <name type="common">bean blossom thrips</name>
    <dbReference type="NCBI Taxonomy" id="439358"/>
    <lineage>
        <taxon>Eukaryota</taxon>
        <taxon>Metazoa</taxon>
        <taxon>Ecdysozoa</taxon>
        <taxon>Arthropoda</taxon>
        <taxon>Hexapoda</taxon>
        <taxon>Insecta</taxon>
        <taxon>Pterygota</taxon>
        <taxon>Neoptera</taxon>
        <taxon>Paraneoptera</taxon>
        <taxon>Thysanoptera</taxon>
        <taxon>Terebrantia</taxon>
        <taxon>Thripoidea</taxon>
        <taxon>Thripidae</taxon>
        <taxon>Megalurothrips</taxon>
    </lineage>
</organism>
<accession>A0AAV7XQH8</accession>
<feature type="domain" description="RanBD1" evidence="2">
    <location>
        <begin position="1"/>
        <end position="131"/>
    </location>
</feature>
<dbReference type="Gene3D" id="2.30.29.30">
    <property type="entry name" value="Pleckstrin-homology domain (PH domain)/Phosphotyrosine-binding domain (PTB)"/>
    <property type="match status" value="1"/>
</dbReference>
<dbReference type="PROSITE" id="PS50196">
    <property type="entry name" value="RANBD1"/>
    <property type="match status" value="1"/>
</dbReference>
<dbReference type="SUPFAM" id="SSF50729">
    <property type="entry name" value="PH domain-like"/>
    <property type="match status" value="1"/>
</dbReference>
<dbReference type="EMBL" id="JAPTSV010000004">
    <property type="protein sequence ID" value="KAJ1528545.1"/>
    <property type="molecule type" value="Genomic_DNA"/>
</dbReference>
<keyword evidence="4" id="KW-1185">Reference proteome</keyword>
<gene>
    <name evidence="3" type="ORF">ONE63_006951</name>
</gene>
<feature type="coiled-coil region" evidence="1">
    <location>
        <begin position="92"/>
        <end position="135"/>
    </location>
</feature>
<evidence type="ECO:0000259" key="2">
    <source>
        <dbReference type="PROSITE" id="PS50196"/>
    </source>
</evidence>
<dbReference type="AlphaFoldDB" id="A0AAV7XQH8"/>
<dbReference type="InterPro" id="IPR000156">
    <property type="entry name" value="Ran_bind_dom"/>
</dbReference>
<dbReference type="InterPro" id="IPR011993">
    <property type="entry name" value="PH-like_dom_sf"/>
</dbReference>
<proteinExistence type="predicted"/>
<dbReference type="Pfam" id="PF00638">
    <property type="entry name" value="Ran_BP1"/>
    <property type="match status" value="1"/>
</dbReference>
<sequence>MPDMVEVRTGEEEEEKLFCQRAKLFRYDTNSKEWKERGVGEMKILKHPINGTFRLLLRREQVHKVVLNQRLDADMKLNPLKTSDKAWCWGGINHAEDQAGALEELAVRFKNAEQAEEFRSKLEECQKLLVESKDNCSQQSFKFVKIDLNFLKI</sequence>
<evidence type="ECO:0000313" key="3">
    <source>
        <dbReference type="EMBL" id="KAJ1528545.1"/>
    </source>
</evidence>
<protein>
    <recommendedName>
        <fullName evidence="2">RanBD1 domain-containing protein</fullName>
    </recommendedName>
</protein>
<dbReference type="InterPro" id="IPR045255">
    <property type="entry name" value="RanBP1-like"/>
</dbReference>
<dbReference type="PANTHER" id="PTHR23138">
    <property type="entry name" value="RAN BINDING PROTEIN"/>
    <property type="match status" value="1"/>
</dbReference>
<dbReference type="SMART" id="SM00160">
    <property type="entry name" value="RanBD"/>
    <property type="match status" value="1"/>
</dbReference>
<comment type="caution">
    <text evidence="3">The sequence shown here is derived from an EMBL/GenBank/DDBJ whole genome shotgun (WGS) entry which is preliminary data.</text>
</comment>
<evidence type="ECO:0000313" key="4">
    <source>
        <dbReference type="Proteomes" id="UP001075354"/>
    </source>
</evidence>